<dbReference type="AlphaFoldDB" id="A0A3B1CQD6"/>
<reference evidence="1" key="1">
    <citation type="submission" date="2018-06" db="EMBL/GenBank/DDBJ databases">
        <authorList>
            <person name="Zhirakovskaya E."/>
        </authorList>
    </citation>
    <scope>NUCLEOTIDE SEQUENCE</scope>
</reference>
<dbReference type="Pfam" id="PF13365">
    <property type="entry name" value="Trypsin_2"/>
    <property type="match status" value="1"/>
</dbReference>
<proteinExistence type="predicted"/>
<gene>
    <name evidence="1" type="ORF">MNBD_IGNAVI01-2421</name>
</gene>
<dbReference type="PROSITE" id="PS51257">
    <property type="entry name" value="PROKAR_LIPOPROTEIN"/>
    <property type="match status" value="1"/>
</dbReference>
<dbReference type="PANTHER" id="PTHR22939:SF129">
    <property type="entry name" value="SERINE PROTEASE HTRA2, MITOCHONDRIAL"/>
    <property type="match status" value="1"/>
</dbReference>
<accession>A0A3B1CQD6</accession>
<evidence type="ECO:0000313" key="1">
    <source>
        <dbReference type="EMBL" id="VAX21185.1"/>
    </source>
</evidence>
<sequence>MKNSTRFLTLFLIIFIVSCTSSKKTTENIRIDDSYTSIFPNKEVSDALEQISRSLVLINNLTFYNNYLFLDSTITDQDVKKGDVSDNVMMTSTINKTSSGTGTIIGINGNNVSLLTAAHIVSYPDTIITYYIKSGKPTDYIESIMIKKRQNLYSNLPEGGRLRLIVSDSKSDIAIVGNKFSNVTSIQFPVFNFKLGNAKDLNWGDFVYVFGYPMHYKLVTRGIVSMPNKDDLDNFMVDALINRGSSGGIVLAIRGDVPNFELVGIVSSVPAEKKFVLSPANTNRNINLLPGTIYDGEMKVEKLDGIRYGIGRIVSSEAIRKFLDKNESELQSKGYIIKLN</sequence>
<dbReference type="Gene3D" id="2.40.10.120">
    <property type="match status" value="1"/>
</dbReference>
<organism evidence="1">
    <name type="scientific">hydrothermal vent metagenome</name>
    <dbReference type="NCBI Taxonomy" id="652676"/>
    <lineage>
        <taxon>unclassified sequences</taxon>
        <taxon>metagenomes</taxon>
        <taxon>ecological metagenomes</taxon>
    </lineage>
</organism>
<dbReference type="EMBL" id="UOGD01000189">
    <property type="protein sequence ID" value="VAX21185.1"/>
    <property type="molecule type" value="Genomic_DNA"/>
</dbReference>
<dbReference type="PANTHER" id="PTHR22939">
    <property type="entry name" value="SERINE PROTEASE FAMILY S1C HTRA-RELATED"/>
    <property type="match status" value="1"/>
</dbReference>
<evidence type="ECO:0008006" key="2">
    <source>
        <dbReference type="Google" id="ProtNLM"/>
    </source>
</evidence>
<dbReference type="InterPro" id="IPR009003">
    <property type="entry name" value="Peptidase_S1_PA"/>
</dbReference>
<name>A0A3B1CQD6_9ZZZZ</name>
<dbReference type="SUPFAM" id="SSF50494">
    <property type="entry name" value="Trypsin-like serine proteases"/>
    <property type="match status" value="1"/>
</dbReference>
<protein>
    <recommendedName>
        <fullName evidence="2">Serine protease</fullName>
    </recommendedName>
</protein>